<evidence type="ECO:0000313" key="2">
    <source>
        <dbReference type="EMBL" id="CAF1442702.1"/>
    </source>
</evidence>
<comment type="caution">
    <text evidence="2">The sequence shown here is derived from an EMBL/GenBank/DDBJ whole genome shotgun (WGS) entry which is preliminary data.</text>
</comment>
<keyword evidence="3" id="KW-1185">Reference proteome</keyword>
<dbReference type="Proteomes" id="UP000663828">
    <property type="component" value="Unassembled WGS sequence"/>
</dbReference>
<protein>
    <submittedName>
        <fullName evidence="2">Uncharacterized protein</fullName>
    </submittedName>
</protein>
<gene>
    <name evidence="1" type="ORF">EDS130_LOCUS31448</name>
    <name evidence="2" type="ORF">XAT740_LOCUS36416</name>
</gene>
<dbReference type="EMBL" id="CAJNOJ010000231">
    <property type="protein sequence ID" value="CAF1316902.1"/>
    <property type="molecule type" value="Genomic_DNA"/>
</dbReference>
<dbReference type="EMBL" id="CAJNOR010003733">
    <property type="protein sequence ID" value="CAF1442702.1"/>
    <property type="molecule type" value="Genomic_DNA"/>
</dbReference>
<dbReference type="AlphaFoldDB" id="A0A815NUQ7"/>
<name>A0A815NUQ7_ADIRI</name>
<organism evidence="2 3">
    <name type="scientific">Adineta ricciae</name>
    <name type="common">Rotifer</name>
    <dbReference type="NCBI Taxonomy" id="249248"/>
    <lineage>
        <taxon>Eukaryota</taxon>
        <taxon>Metazoa</taxon>
        <taxon>Spiralia</taxon>
        <taxon>Gnathifera</taxon>
        <taxon>Rotifera</taxon>
        <taxon>Eurotatoria</taxon>
        <taxon>Bdelloidea</taxon>
        <taxon>Adinetida</taxon>
        <taxon>Adinetidae</taxon>
        <taxon>Adineta</taxon>
    </lineage>
</organism>
<accession>A0A815NUQ7</accession>
<dbReference type="Proteomes" id="UP000663852">
    <property type="component" value="Unassembled WGS sequence"/>
</dbReference>
<proteinExistence type="predicted"/>
<evidence type="ECO:0000313" key="1">
    <source>
        <dbReference type="EMBL" id="CAF1316902.1"/>
    </source>
</evidence>
<sequence length="72" mass="8029">MKLGTSGLDQFSITAVTRWLDRFLQIYPLLFQSAMMDGVVNALLGSVSRHDLWTSAIGSQFSIYCPIDVECN</sequence>
<evidence type="ECO:0000313" key="3">
    <source>
        <dbReference type="Proteomes" id="UP000663828"/>
    </source>
</evidence>
<reference evidence="2" key="1">
    <citation type="submission" date="2021-02" db="EMBL/GenBank/DDBJ databases">
        <authorList>
            <person name="Nowell W R."/>
        </authorList>
    </citation>
    <scope>NUCLEOTIDE SEQUENCE</scope>
</reference>
<dbReference type="OrthoDB" id="425534at2759"/>